<gene>
    <name evidence="2" type="ORF">LCGC14_0244120</name>
</gene>
<dbReference type="AlphaFoldDB" id="A0A0F9U6J0"/>
<accession>A0A0F9U6J0</accession>
<evidence type="ECO:0000313" key="2">
    <source>
        <dbReference type="EMBL" id="KKN88805.1"/>
    </source>
</evidence>
<protein>
    <submittedName>
        <fullName evidence="2">Uncharacterized protein</fullName>
    </submittedName>
</protein>
<comment type="caution">
    <text evidence="2">The sequence shown here is derived from an EMBL/GenBank/DDBJ whole genome shotgun (WGS) entry which is preliminary data.</text>
</comment>
<feature type="region of interest" description="Disordered" evidence="1">
    <location>
        <begin position="80"/>
        <end position="99"/>
    </location>
</feature>
<proteinExistence type="predicted"/>
<reference evidence="2" key="1">
    <citation type="journal article" date="2015" name="Nature">
        <title>Complex archaea that bridge the gap between prokaryotes and eukaryotes.</title>
        <authorList>
            <person name="Spang A."/>
            <person name="Saw J.H."/>
            <person name="Jorgensen S.L."/>
            <person name="Zaremba-Niedzwiedzka K."/>
            <person name="Martijn J."/>
            <person name="Lind A.E."/>
            <person name="van Eijk R."/>
            <person name="Schleper C."/>
            <person name="Guy L."/>
            <person name="Ettema T.J."/>
        </authorList>
    </citation>
    <scope>NUCLEOTIDE SEQUENCE</scope>
</reference>
<organism evidence="2">
    <name type="scientific">marine sediment metagenome</name>
    <dbReference type="NCBI Taxonomy" id="412755"/>
    <lineage>
        <taxon>unclassified sequences</taxon>
        <taxon>metagenomes</taxon>
        <taxon>ecological metagenomes</taxon>
    </lineage>
</organism>
<evidence type="ECO:0000256" key="1">
    <source>
        <dbReference type="SAM" id="MobiDB-lite"/>
    </source>
</evidence>
<dbReference type="EMBL" id="LAZR01000125">
    <property type="protein sequence ID" value="KKN88805.1"/>
    <property type="molecule type" value="Genomic_DNA"/>
</dbReference>
<name>A0A0F9U6J0_9ZZZZ</name>
<sequence>MSSVDIEEVFAKWAETAWTASSGDWEKAKAAFLAVADAEIDNLSPAMASAIETEVWKRFANSQINNIVQRLRSQSRVLPITPQAPSTGAAKPNKSKRTAAADAASAETVAALYMDTFYLTHGGVKLRSATFDQVTTEAQMRDKKSGTFGRDARMLFAIADKMQAEGVSAGDKRTVGSVVQDEFVERLRERTYM</sequence>